<evidence type="ECO:0000313" key="6">
    <source>
        <dbReference type="Proteomes" id="UP001148838"/>
    </source>
</evidence>
<dbReference type="PROSITE" id="PS51155">
    <property type="entry name" value="CHIT_BIND_RR_2"/>
    <property type="match status" value="1"/>
</dbReference>
<evidence type="ECO:0000313" key="5">
    <source>
        <dbReference type="EMBL" id="KAJ4446773.1"/>
    </source>
</evidence>
<reference evidence="5 6" key="1">
    <citation type="journal article" date="2022" name="Allergy">
        <title>Genome assembly and annotation of Periplaneta americana reveal a comprehensive cockroach allergen profile.</title>
        <authorList>
            <person name="Wang L."/>
            <person name="Xiong Q."/>
            <person name="Saelim N."/>
            <person name="Wang L."/>
            <person name="Nong W."/>
            <person name="Wan A.T."/>
            <person name="Shi M."/>
            <person name="Liu X."/>
            <person name="Cao Q."/>
            <person name="Hui J.H.L."/>
            <person name="Sookrung N."/>
            <person name="Leung T.F."/>
            <person name="Tungtrongchitr A."/>
            <person name="Tsui S.K.W."/>
        </authorList>
    </citation>
    <scope>NUCLEOTIDE SEQUENCE [LARGE SCALE GENOMIC DNA]</scope>
    <source>
        <strain evidence="5">PWHHKU_190912</strain>
    </source>
</reference>
<feature type="chain" id="PRO_5047522765" description="Cuticle protein" evidence="4">
    <location>
        <begin position="21"/>
        <end position="269"/>
    </location>
</feature>
<dbReference type="Proteomes" id="UP001148838">
    <property type="component" value="Unassembled WGS sequence"/>
</dbReference>
<feature type="region of interest" description="Disordered" evidence="3">
    <location>
        <begin position="109"/>
        <end position="128"/>
    </location>
</feature>
<keyword evidence="6" id="KW-1185">Reference proteome</keyword>
<protein>
    <recommendedName>
        <fullName evidence="7">Cuticle protein</fullName>
    </recommendedName>
</protein>
<dbReference type="PRINTS" id="PR00947">
    <property type="entry name" value="CUTICLE"/>
</dbReference>
<dbReference type="InterPro" id="IPR000618">
    <property type="entry name" value="Insect_cuticle"/>
</dbReference>
<evidence type="ECO:0008006" key="7">
    <source>
        <dbReference type="Google" id="ProtNLM"/>
    </source>
</evidence>
<evidence type="ECO:0000256" key="2">
    <source>
        <dbReference type="PROSITE-ProRule" id="PRU00497"/>
    </source>
</evidence>
<proteinExistence type="predicted"/>
<gene>
    <name evidence="5" type="ORF">ANN_13470</name>
</gene>
<dbReference type="InterPro" id="IPR051217">
    <property type="entry name" value="Insect_Cuticle_Struc_Prot"/>
</dbReference>
<feature type="signal peptide" evidence="4">
    <location>
        <begin position="1"/>
        <end position="20"/>
    </location>
</feature>
<comment type="caution">
    <text evidence="5">The sequence shown here is derived from an EMBL/GenBank/DDBJ whole genome shotgun (WGS) entry which is preliminary data.</text>
</comment>
<sequence>MFHCAFQLIVLAVVAAVARAGYLGGGYGAAPIYSYAATAPVLKAAPSFTYAATAPVVSYAGPKVIATAPVVSYATPKLVAAAPVVKTVEPVYHSVPQYSFSYGVKDPHTGDSKTAQETRSGDVVQGSYSLSEPDGTVRTVHYQADHVNGFQAVVERTPAVVKTPVYAAPAPVAVKTLAAPAVYAAPAPLAVKTLASPAVYAAPAPLAVKTLASPAVYAAPAPVAFKTLASPAVYAAPAPVAFKTLASPAVYAAPTYGLKTFALPSYGYH</sequence>
<dbReference type="EMBL" id="JAJSOF020000009">
    <property type="protein sequence ID" value="KAJ4446773.1"/>
    <property type="molecule type" value="Genomic_DNA"/>
</dbReference>
<evidence type="ECO:0000256" key="4">
    <source>
        <dbReference type="SAM" id="SignalP"/>
    </source>
</evidence>
<keyword evidence="1 2" id="KW-0193">Cuticle</keyword>
<organism evidence="5 6">
    <name type="scientific">Periplaneta americana</name>
    <name type="common">American cockroach</name>
    <name type="synonym">Blatta americana</name>
    <dbReference type="NCBI Taxonomy" id="6978"/>
    <lineage>
        <taxon>Eukaryota</taxon>
        <taxon>Metazoa</taxon>
        <taxon>Ecdysozoa</taxon>
        <taxon>Arthropoda</taxon>
        <taxon>Hexapoda</taxon>
        <taxon>Insecta</taxon>
        <taxon>Pterygota</taxon>
        <taxon>Neoptera</taxon>
        <taxon>Polyneoptera</taxon>
        <taxon>Dictyoptera</taxon>
        <taxon>Blattodea</taxon>
        <taxon>Blattoidea</taxon>
        <taxon>Blattidae</taxon>
        <taxon>Blattinae</taxon>
        <taxon>Periplaneta</taxon>
    </lineage>
</organism>
<dbReference type="Pfam" id="PF00379">
    <property type="entry name" value="Chitin_bind_4"/>
    <property type="match status" value="1"/>
</dbReference>
<dbReference type="PANTHER" id="PTHR12236">
    <property type="entry name" value="STRUCTURAL CONTITUENT OF CUTICLE"/>
    <property type="match status" value="1"/>
</dbReference>
<dbReference type="PROSITE" id="PS00233">
    <property type="entry name" value="CHIT_BIND_RR_1"/>
    <property type="match status" value="1"/>
</dbReference>
<keyword evidence="4" id="KW-0732">Signal</keyword>
<evidence type="ECO:0000256" key="1">
    <source>
        <dbReference type="ARBA" id="ARBA00022460"/>
    </source>
</evidence>
<dbReference type="InterPro" id="IPR031311">
    <property type="entry name" value="CHIT_BIND_RR_consensus"/>
</dbReference>
<evidence type="ECO:0000256" key="3">
    <source>
        <dbReference type="SAM" id="MobiDB-lite"/>
    </source>
</evidence>
<feature type="compositionally biased region" description="Basic and acidic residues" evidence="3">
    <location>
        <begin position="109"/>
        <end position="120"/>
    </location>
</feature>
<accession>A0ABQ8TJI4</accession>
<name>A0ABQ8TJI4_PERAM</name>
<dbReference type="PANTHER" id="PTHR12236:SF75">
    <property type="entry name" value="CUTICULAR PROTEIN 62BB, ISOFORM A"/>
    <property type="match status" value="1"/>
</dbReference>